<sequence>MTGIVRVVGVMGLVLSMAFLYVGVKGIVTVRPASSYEDMGVHTFYPYQALPTSVENTSTGRDKRLNPTKTVYVIDYKTLDGSGYQWHVNTGNSKSEANRILAAGESVERRVLSIKETGKYITVEAELTADTYVEGQKQRYFWMVGLSGGYLVLCLAGWVVVKQSQKKG</sequence>
<reference evidence="2" key="1">
    <citation type="journal article" date="2021" name="PeerJ">
        <title>Extensive microbial diversity within the chicken gut microbiome revealed by metagenomics and culture.</title>
        <authorList>
            <person name="Gilroy R."/>
            <person name="Ravi A."/>
            <person name="Getino M."/>
            <person name="Pursley I."/>
            <person name="Horton D.L."/>
            <person name="Alikhan N.F."/>
            <person name="Baker D."/>
            <person name="Gharbi K."/>
            <person name="Hall N."/>
            <person name="Watson M."/>
            <person name="Adriaenssens E.M."/>
            <person name="Foster-Nyarko E."/>
            <person name="Jarju S."/>
            <person name="Secka A."/>
            <person name="Antonio M."/>
            <person name="Oren A."/>
            <person name="Chaudhuri R.R."/>
            <person name="La Ragione R."/>
            <person name="Hildebrand F."/>
            <person name="Pallen M.J."/>
        </authorList>
    </citation>
    <scope>NUCLEOTIDE SEQUENCE</scope>
    <source>
        <strain evidence="2">USAMLcec2-132</strain>
    </source>
</reference>
<proteinExistence type="predicted"/>
<name>A0A9D2SRF7_9FIRM</name>
<dbReference type="Proteomes" id="UP000823891">
    <property type="component" value="Unassembled WGS sequence"/>
</dbReference>
<protein>
    <submittedName>
        <fullName evidence="2">Uncharacterized protein</fullName>
    </submittedName>
</protein>
<evidence type="ECO:0000256" key="1">
    <source>
        <dbReference type="SAM" id="Phobius"/>
    </source>
</evidence>
<keyword evidence="1" id="KW-0812">Transmembrane</keyword>
<feature type="transmembrane region" description="Helical" evidence="1">
    <location>
        <begin position="140"/>
        <end position="161"/>
    </location>
</feature>
<dbReference type="EMBL" id="DWWS01000046">
    <property type="protein sequence ID" value="HJC24660.1"/>
    <property type="molecule type" value="Genomic_DNA"/>
</dbReference>
<organism evidence="2 3">
    <name type="scientific">Candidatus Eisenbergiella merdavium</name>
    <dbReference type="NCBI Taxonomy" id="2838551"/>
    <lineage>
        <taxon>Bacteria</taxon>
        <taxon>Bacillati</taxon>
        <taxon>Bacillota</taxon>
        <taxon>Clostridia</taxon>
        <taxon>Lachnospirales</taxon>
        <taxon>Lachnospiraceae</taxon>
        <taxon>Eisenbergiella</taxon>
    </lineage>
</organism>
<reference evidence="2" key="2">
    <citation type="submission" date="2021-04" db="EMBL/GenBank/DDBJ databases">
        <authorList>
            <person name="Gilroy R."/>
        </authorList>
    </citation>
    <scope>NUCLEOTIDE SEQUENCE</scope>
    <source>
        <strain evidence="2">USAMLcec2-132</strain>
    </source>
</reference>
<dbReference type="AlphaFoldDB" id="A0A9D2SRF7"/>
<feature type="transmembrane region" description="Helical" evidence="1">
    <location>
        <begin position="7"/>
        <end position="28"/>
    </location>
</feature>
<keyword evidence="1" id="KW-1133">Transmembrane helix</keyword>
<comment type="caution">
    <text evidence="2">The sequence shown here is derived from an EMBL/GenBank/DDBJ whole genome shotgun (WGS) entry which is preliminary data.</text>
</comment>
<evidence type="ECO:0000313" key="3">
    <source>
        <dbReference type="Proteomes" id="UP000823891"/>
    </source>
</evidence>
<accession>A0A9D2SRF7</accession>
<keyword evidence="1" id="KW-0472">Membrane</keyword>
<evidence type="ECO:0000313" key="2">
    <source>
        <dbReference type="EMBL" id="HJC24660.1"/>
    </source>
</evidence>
<gene>
    <name evidence="2" type="ORF">H9761_13300</name>
</gene>